<organism evidence="5 6">
    <name type="scientific">Magnaporthiopsis poae (strain ATCC 64411 / 73-15)</name>
    <name type="common">Kentucky bluegrass fungus</name>
    <name type="synonym">Magnaporthe poae</name>
    <dbReference type="NCBI Taxonomy" id="644358"/>
    <lineage>
        <taxon>Eukaryota</taxon>
        <taxon>Fungi</taxon>
        <taxon>Dikarya</taxon>
        <taxon>Ascomycota</taxon>
        <taxon>Pezizomycotina</taxon>
        <taxon>Sordariomycetes</taxon>
        <taxon>Sordariomycetidae</taxon>
        <taxon>Magnaporthales</taxon>
        <taxon>Magnaporthaceae</taxon>
        <taxon>Magnaporthiopsis</taxon>
    </lineage>
</organism>
<evidence type="ECO:0000313" key="4">
    <source>
        <dbReference type="EMBL" id="KLU92866.1"/>
    </source>
</evidence>
<reference evidence="4" key="3">
    <citation type="submission" date="2011-03" db="EMBL/GenBank/DDBJ databases">
        <title>Annotation of Magnaporthe poae ATCC 64411.</title>
        <authorList>
            <person name="Ma L.-J."/>
            <person name="Dead R."/>
            <person name="Young S.K."/>
            <person name="Zeng Q."/>
            <person name="Gargeya S."/>
            <person name="Fitzgerald M."/>
            <person name="Haas B."/>
            <person name="Abouelleil A."/>
            <person name="Alvarado L."/>
            <person name="Arachchi H.M."/>
            <person name="Berlin A."/>
            <person name="Brown A."/>
            <person name="Chapman S.B."/>
            <person name="Chen Z."/>
            <person name="Dunbar C."/>
            <person name="Freedman E."/>
            <person name="Gearin G."/>
            <person name="Gellesch M."/>
            <person name="Goldberg J."/>
            <person name="Griggs A."/>
            <person name="Gujja S."/>
            <person name="Heiman D."/>
            <person name="Howarth C."/>
            <person name="Larson L."/>
            <person name="Lui A."/>
            <person name="MacDonald P.J.P."/>
            <person name="Mehta T."/>
            <person name="Montmayeur A."/>
            <person name="Murphy C."/>
            <person name="Neiman D."/>
            <person name="Pearson M."/>
            <person name="Priest M."/>
            <person name="Roberts A."/>
            <person name="Saif S."/>
            <person name="Shea T."/>
            <person name="Shenoy N."/>
            <person name="Sisk P."/>
            <person name="Stolte C."/>
            <person name="Sykes S."/>
            <person name="Yandava C."/>
            <person name="Wortman J."/>
            <person name="Nusbaum C."/>
            <person name="Birren B."/>
        </authorList>
    </citation>
    <scope>NUCLEOTIDE SEQUENCE</scope>
    <source>
        <strain evidence="4">ATCC 64411</strain>
    </source>
</reference>
<keyword evidence="1" id="KW-0285">Flavoprotein</keyword>
<keyword evidence="2" id="KW-0274">FAD</keyword>
<evidence type="ECO:0000313" key="6">
    <source>
        <dbReference type="Proteomes" id="UP000011715"/>
    </source>
</evidence>
<keyword evidence="6" id="KW-1185">Reference proteome</keyword>
<dbReference type="InterPro" id="IPR016169">
    <property type="entry name" value="FAD-bd_PCMH_sub2"/>
</dbReference>
<name>A0A0C4EG98_MAGP6</name>
<dbReference type="InterPro" id="IPR016164">
    <property type="entry name" value="FAD-linked_Oxase-like_C"/>
</dbReference>
<dbReference type="OrthoDB" id="9983560at2759"/>
<dbReference type="Gene3D" id="3.40.462.20">
    <property type="match status" value="1"/>
</dbReference>
<evidence type="ECO:0000259" key="3">
    <source>
        <dbReference type="Pfam" id="PF08031"/>
    </source>
</evidence>
<evidence type="ECO:0000256" key="2">
    <source>
        <dbReference type="ARBA" id="ARBA00022827"/>
    </source>
</evidence>
<reference evidence="5" key="5">
    <citation type="submission" date="2015-06" db="UniProtKB">
        <authorList>
            <consortium name="EnsemblFungi"/>
        </authorList>
    </citation>
    <scope>IDENTIFICATION</scope>
    <source>
        <strain evidence="5">ATCC 64411</strain>
    </source>
</reference>
<evidence type="ECO:0000256" key="1">
    <source>
        <dbReference type="ARBA" id="ARBA00022630"/>
    </source>
</evidence>
<reference evidence="5" key="4">
    <citation type="journal article" date="2015" name="G3 (Bethesda)">
        <title>Genome sequences of three phytopathogenic species of the Magnaporthaceae family of fungi.</title>
        <authorList>
            <person name="Okagaki L.H."/>
            <person name="Nunes C.C."/>
            <person name="Sailsbery J."/>
            <person name="Clay B."/>
            <person name="Brown D."/>
            <person name="John T."/>
            <person name="Oh Y."/>
            <person name="Young N."/>
            <person name="Fitzgerald M."/>
            <person name="Haas B.J."/>
            <person name="Zeng Q."/>
            <person name="Young S."/>
            <person name="Adiconis X."/>
            <person name="Fan L."/>
            <person name="Levin J.Z."/>
            <person name="Mitchell T.K."/>
            <person name="Okubara P.A."/>
            <person name="Farman M.L."/>
            <person name="Kohn L.M."/>
            <person name="Birren B."/>
            <person name="Ma L.-J."/>
            <person name="Dean R.A."/>
        </authorList>
    </citation>
    <scope>NUCLEOTIDE SEQUENCE</scope>
    <source>
        <strain evidence="5">ATCC 64411 / 73-15</strain>
    </source>
</reference>
<protein>
    <recommendedName>
        <fullName evidence="3">Berberine/berberine-like domain-containing protein</fullName>
    </recommendedName>
</protein>
<dbReference type="Pfam" id="PF08031">
    <property type="entry name" value="BBE"/>
    <property type="match status" value="1"/>
</dbReference>
<reference evidence="4" key="1">
    <citation type="submission" date="2010-05" db="EMBL/GenBank/DDBJ databases">
        <title>The Genome Sequence of Magnaporthe poae strain ATCC 64411.</title>
        <authorList>
            <consortium name="The Broad Institute Genome Sequencing Platform"/>
            <consortium name="Broad Institute Genome Sequencing Center for Infectious Disease"/>
            <person name="Ma L.-J."/>
            <person name="Dead R."/>
            <person name="Young S."/>
            <person name="Zeng Q."/>
            <person name="Koehrsen M."/>
            <person name="Alvarado L."/>
            <person name="Berlin A."/>
            <person name="Chapman S.B."/>
            <person name="Chen Z."/>
            <person name="Freedman E."/>
            <person name="Gellesch M."/>
            <person name="Goldberg J."/>
            <person name="Griggs A."/>
            <person name="Gujja S."/>
            <person name="Heilman E.R."/>
            <person name="Heiman D."/>
            <person name="Hepburn T."/>
            <person name="Howarth C."/>
            <person name="Jen D."/>
            <person name="Larson L."/>
            <person name="Mehta T."/>
            <person name="Neiman D."/>
            <person name="Pearson M."/>
            <person name="Roberts A."/>
            <person name="Saif S."/>
            <person name="Shea T."/>
            <person name="Shenoy N."/>
            <person name="Sisk P."/>
            <person name="Stolte C."/>
            <person name="Sykes S."/>
            <person name="Walk T."/>
            <person name="White J."/>
            <person name="Yandava C."/>
            <person name="Haas B."/>
            <person name="Nusbaum C."/>
            <person name="Birren B."/>
        </authorList>
    </citation>
    <scope>NUCLEOTIDE SEQUENCE</scope>
    <source>
        <strain evidence="4">ATCC 64411</strain>
    </source>
</reference>
<dbReference type="EnsemblFungi" id="MAPG_11825T0">
    <property type="protein sequence ID" value="MAPG_11825T0"/>
    <property type="gene ID" value="MAPG_11825"/>
</dbReference>
<dbReference type="VEuPathDB" id="FungiDB:MAPG_11825"/>
<dbReference type="AlphaFoldDB" id="A0A0C4EG98"/>
<gene>
    <name evidence="4" type="ORF">MAPG_11825</name>
</gene>
<dbReference type="GO" id="GO:0050660">
    <property type="term" value="F:flavin adenine dinucleotide binding"/>
    <property type="evidence" value="ECO:0007669"/>
    <property type="project" value="InterPro"/>
</dbReference>
<dbReference type="OMA" id="WIENGES"/>
<proteinExistence type="predicted"/>
<sequence>MEAKQRQLADVLTPMLEAVTPGSGTYLNEANFQQRGFQEQFYGANYERLLRIKRKYDPNGILYAVTGVGSEFFEEDADVLPQLQT</sequence>
<feature type="domain" description="Berberine/berberine-like" evidence="3">
    <location>
        <begin position="25"/>
        <end position="64"/>
    </location>
</feature>
<accession>A0A0C4EG98</accession>
<dbReference type="SUPFAM" id="SSF55103">
    <property type="entry name" value="FAD-linked oxidases, C-terminal domain"/>
    <property type="match status" value="1"/>
</dbReference>
<evidence type="ECO:0000313" key="5">
    <source>
        <dbReference type="EnsemblFungi" id="MAPG_11825T0"/>
    </source>
</evidence>
<dbReference type="EMBL" id="ADBL01002933">
    <property type="status" value="NOT_ANNOTATED_CDS"/>
    <property type="molecule type" value="Genomic_DNA"/>
</dbReference>
<dbReference type="STRING" id="644358.A0A0C4EG98"/>
<dbReference type="Proteomes" id="UP000011715">
    <property type="component" value="Unassembled WGS sequence"/>
</dbReference>
<dbReference type="Gene3D" id="3.30.465.10">
    <property type="match status" value="1"/>
</dbReference>
<dbReference type="InterPro" id="IPR012951">
    <property type="entry name" value="BBE"/>
</dbReference>
<dbReference type="EMBL" id="GL877006">
    <property type="protein sequence ID" value="KLU92866.1"/>
    <property type="molecule type" value="Genomic_DNA"/>
</dbReference>
<reference evidence="6" key="2">
    <citation type="submission" date="2010-05" db="EMBL/GenBank/DDBJ databases">
        <title>The genome sequence of Magnaporthe poae strain ATCC 64411.</title>
        <authorList>
            <person name="Ma L.-J."/>
            <person name="Dead R."/>
            <person name="Young S."/>
            <person name="Zeng Q."/>
            <person name="Koehrsen M."/>
            <person name="Alvarado L."/>
            <person name="Berlin A."/>
            <person name="Chapman S.B."/>
            <person name="Chen Z."/>
            <person name="Freedman E."/>
            <person name="Gellesch M."/>
            <person name="Goldberg J."/>
            <person name="Griggs A."/>
            <person name="Gujja S."/>
            <person name="Heilman E.R."/>
            <person name="Heiman D."/>
            <person name="Hepburn T."/>
            <person name="Howarth C."/>
            <person name="Jen D."/>
            <person name="Larson L."/>
            <person name="Mehta T."/>
            <person name="Neiman D."/>
            <person name="Pearson M."/>
            <person name="Roberts A."/>
            <person name="Saif S."/>
            <person name="Shea T."/>
            <person name="Shenoy N."/>
            <person name="Sisk P."/>
            <person name="Stolte C."/>
            <person name="Sykes S."/>
            <person name="Walk T."/>
            <person name="White J."/>
            <person name="Yandava C."/>
            <person name="Haas B."/>
            <person name="Nusbaum C."/>
            <person name="Birren B."/>
        </authorList>
    </citation>
    <scope>NUCLEOTIDE SEQUENCE [LARGE SCALE GENOMIC DNA]</scope>
    <source>
        <strain evidence="6">ATCC 64411 / 73-15</strain>
    </source>
</reference>
<dbReference type="GO" id="GO:0016491">
    <property type="term" value="F:oxidoreductase activity"/>
    <property type="evidence" value="ECO:0007669"/>
    <property type="project" value="InterPro"/>
</dbReference>